<dbReference type="NCBIfam" id="TIGR01509">
    <property type="entry name" value="HAD-SF-IA-v3"/>
    <property type="match status" value="1"/>
</dbReference>
<dbReference type="NCBIfam" id="TIGR01993">
    <property type="entry name" value="Pyr-5-nucltdase"/>
    <property type="match status" value="1"/>
</dbReference>
<dbReference type="Gene3D" id="1.10.150.450">
    <property type="match status" value="1"/>
</dbReference>
<dbReference type="GO" id="GO:0008252">
    <property type="term" value="F:nucleotidase activity"/>
    <property type="evidence" value="ECO:0007669"/>
    <property type="project" value="TreeGrafter"/>
</dbReference>
<dbReference type="GO" id="GO:0009166">
    <property type="term" value="P:nucleotide catabolic process"/>
    <property type="evidence" value="ECO:0007669"/>
    <property type="project" value="TreeGrafter"/>
</dbReference>
<evidence type="ECO:0000313" key="2">
    <source>
        <dbReference type="Proteomes" id="UP000192927"/>
    </source>
</evidence>
<dbReference type="FunFam" id="1.10.150.450:FF:000001">
    <property type="entry name" value="SDT1p Pyrimidine nucleotidase"/>
    <property type="match status" value="1"/>
</dbReference>
<dbReference type="EMBL" id="FWEW01003471">
    <property type="protein sequence ID" value="SLM39193.1"/>
    <property type="molecule type" value="Genomic_DNA"/>
</dbReference>
<reference evidence="2" key="1">
    <citation type="submission" date="2017-03" db="EMBL/GenBank/DDBJ databases">
        <authorList>
            <person name="Sharma R."/>
            <person name="Thines M."/>
        </authorList>
    </citation>
    <scope>NUCLEOTIDE SEQUENCE [LARGE SCALE GENOMIC DNA]</scope>
</reference>
<dbReference type="InterPro" id="IPR023214">
    <property type="entry name" value="HAD_sf"/>
</dbReference>
<organism evidence="1 2">
    <name type="scientific">Lasallia pustulata</name>
    <dbReference type="NCBI Taxonomy" id="136370"/>
    <lineage>
        <taxon>Eukaryota</taxon>
        <taxon>Fungi</taxon>
        <taxon>Dikarya</taxon>
        <taxon>Ascomycota</taxon>
        <taxon>Pezizomycotina</taxon>
        <taxon>Lecanoromycetes</taxon>
        <taxon>OSLEUM clade</taxon>
        <taxon>Umbilicariomycetidae</taxon>
        <taxon>Umbilicariales</taxon>
        <taxon>Umbilicariaceae</taxon>
        <taxon>Lasallia</taxon>
    </lineage>
</organism>
<dbReference type="InterPro" id="IPR052791">
    <property type="entry name" value="SSM1_domain"/>
</dbReference>
<dbReference type="InterPro" id="IPR010237">
    <property type="entry name" value="Pyr-5-nucltdase"/>
</dbReference>
<dbReference type="PANTHER" id="PTHR47438">
    <property type="entry name" value="PHOSPHATE METABOLISM PROTEIN 8-RELATED"/>
    <property type="match status" value="1"/>
</dbReference>
<proteinExistence type="predicted"/>
<dbReference type="Pfam" id="PF00702">
    <property type="entry name" value="Hydrolase"/>
    <property type="match status" value="1"/>
</dbReference>
<dbReference type="PANTHER" id="PTHR47438:SF1">
    <property type="entry name" value="PHOSPHATE METABOLISM PROTEIN 8-RELATED"/>
    <property type="match status" value="1"/>
</dbReference>
<sequence>MAKTNPSKPVFFFDIDNCLYSRSKKVHDLMQDLIDQYFISHLSLSKDDAAMLHQTYYKEYGLALEGLVRFHKVDPLEYNKQVDDALPLDNIISPDPSLRRLLQSIDRSKLRLWLFTNAHITHAKRVIKLLGAEDIFDGITYCDYSQKPLVCKPHGEMFAKAEAEAGVASAEDCYFVDDSHLNCRHAQARGWTTVHLLEPGDPEPATRAARYQIRGLEELRHIFPQFFIKTSTDGPVMTSQL</sequence>
<keyword evidence="2" id="KW-1185">Reference proteome</keyword>
<dbReference type="InterPro" id="IPR006439">
    <property type="entry name" value="HAD-SF_hydro_IA"/>
</dbReference>
<dbReference type="GO" id="GO:0006206">
    <property type="term" value="P:pyrimidine nucleobase metabolic process"/>
    <property type="evidence" value="ECO:0007669"/>
    <property type="project" value="TreeGrafter"/>
</dbReference>
<dbReference type="SFLD" id="SFLDG01129">
    <property type="entry name" value="C1.5:_HAD__Beta-PGM__Phosphata"/>
    <property type="match status" value="1"/>
</dbReference>
<evidence type="ECO:0000313" key="1">
    <source>
        <dbReference type="EMBL" id="SLM39193.1"/>
    </source>
</evidence>
<dbReference type="Gene3D" id="3.40.50.1000">
    <property type="entry name" value="HAD superfamily/HAD-like"/>
    <property type="match status" value="1"/>
</dbReference>
<dbReference type="AlphaFoldDB" id="A0A1W5D7V2"/>
<dbReference type="InterPro" id="IPR036412">
    <property type="entry name" value="HAD-like_sf"/>
</dbReference>
<dbReference type="SUPFAM" id="SSF56784">
    <property type="entry name" value="HAD-like"/>
    <property type="match status" value="1"/>
</dbReference>
<accession>A0A1W5D7V2</accession>
<dbReference type="Proteomes" id="UP000192927">
    <property type="component" value="Unassembled WGS sequence"/>
</dbReference>
<name>A0A1W5D7V2_9LECA</name>
<protein>
    <submittedName>
        <fullName evidence="1">Pyrimidine 5-nucleotidase</fullName>
    </submittedName>
</protein>
<dbReference type="SFLD" id="SFLDG01132">
    <property type="entry name" value="C1.5.3:_5'-Nucleotidase_Like"/>
    <property type="match status" value="1"/>
</dbReference>
<dbReference type="SFLD" id="SFLDS00003">
    <property type="entry name" value="Haloacid_Dehalogenase"/>
    <property type="match status" value="1"/>
</dbReference>